<sequence>MYQARHQRSSSRITGLAMVVLLHAGVVYALVNGLGHKVVEVLRQPLETKIIVEIKPPAPPKVEPPPPPPPKAAPPPKPAYVPPPEIRVAQPVQNAITAVTEIKPTEPEPVVVAPARPAVEGVRSAAALDASRTCRPPQYPAVSRRNGESGAVTLKFLIDVDGSVLDSSVDASSGYSRLDEAAVQALSLCQFRPGTVDGRPERSWARMRYVWKLN</sequence>
<dbReference type="PROSITE" id="PS52015">
    <property type="entry name" value="TONB_CTD"/>
    <property type="match status" value="1"/>
</dbReference>
<comment type="subcellular location">
    <subcellularLocation>
        <location evidence="1">Cell inner membrane</location>
        <topology evidence="1">Single-pass membrane protein</topology>
        <orientation evidence="1">Periplasmic side</orientation>
    </subcellularLocation>
</comment>
<evidence type="ECO:0000256" key="6">
    <source>
        <dbReference type="ARBA" id="ARBA00022692"/>
    </source>
</evidence>
<evidence type="ECO:0000313" key="13">
    <source>
        <dbReference type="Proteomes" id="UP000251075"/>
    </source>
</evidence>
<keyword evidence="8" id="KW-1133">Transmembrane helix</keyword>
<dbReference type="NCBIfam" id="TIGR01352">
    <property type="entry name" value="tonB_Cterm"/>
    <property type="match status" value="1"/>
</dbReference>
<dbReference type="RefSeq" id="WP_112143073.1">
    <property type="nucleotide sequence ID" value="NZ_PGTO01000004.1"/>
</dbReference>
<evidence type="ECO:0000256" key="3">
    <source>
        <dbReference type="ARBA" id="ARBA00022448"/>
    </source>
</evidence>
<accession>A0A364NZ94</accession>
<dbReference type="Pfam" id="PF03544">
    <property type="entry name" value="TonB_C"/>
    <property type="match status" value="1"/>
</dbReference>
<dbReference type="EMBL" id="PGTO01000004">
    <property type="protein sequence ID" value="RAU22399.1"/>
    <property type="molecule type" value="Genomic_DNA"/>
</dbReference>
<evidence type="ECO:0000256" key="2">
    <source>
        <dbReference type="ARBA" id="ARBA00006555"/>
    </source>
</evidence>
<proteinExistence type="inferred from homology"/>
<reference evidence="12 13" key="1">
    <citation type="submission" date="2017-11" db="EMBL/GenBank/DDBJ databases">
        <title>Draft genome sequence of magnetotactic bacterium Magnetospirillum kuznetsovii LBB-42.</title>
        <authorList>
            <person name="Grouzdev D.S."/>
            <person name="Rysina M.S."/>
            <person name="Baslerov R.V."/>
            <person name="Koziaeva V."/>
        </authorList>
    </citation>
    <scope>NUCLEOTIDE SEQUENCE [LARGE SCALE GENOMIC DNA]</scope>
    <source>
        <strain evidence="12 13">LBB-42</strain>
    </source>
</reference>
<comment type="caution">
    <text evidence="12">The sequence shown here is derived from an EMBL/GenBank/DDBJ whole genome shotgun (WGS) entry which is preliminary data.</text>
</comment>
<evidence type="ECO:0000259" key="11">
    <source>
        <dbReference type="PROSITE" id="PS52015"/>
    </source>
</evidence>
<evidence type="ECO:0000256" key="8">
    <source>
        <dbReference type="ARBA" id="ARBA00022989"/>
    </source>
</evidence>
<comment type="similarity">
    <text evidence="2">Belongs to the TonB family.</text>
</comment>
<feature type="region of interest" description="Disordered" evidence="10">
    <location>
        <begin position="56"/>
        <end position="79"/>
    </location>
</feature>
<keyword evidence="9" id="KW-0472">Membrane</keyword>
<keyword evidence="3" id="KW-0813">Transport</keyword>
<keyword evidence="6" id="KW-0812">Transmembrane</keyword>
<dbReference type="AlphaFoldDB" id="A0A364NZ94"/>
<dbReference type="GO" id="GO:0005886">
    <property type="term" value="C:plasma membrane"/>
    <property type="evidence" value="ECO:0007669"/>
    <property type="project" value="UniProtKB-SubCell"/>
</dbReference>
<dbReference type="Gene3D" id="3.30.1150.10">
    <property type="match status" value="1"/>
</dbReference>
<protein>
    <submittedName>
        <fullName evidence="12">Energy transducer TonB</fullName>
    </submittedName>
</protein>
<dbReference type="PANTHER" id="PTHR33446">
    <property type="entry name" value="PROTEIN TONB-RELATED"/>
    <property type="match status" value="1"/>
</dbReference>
<name>A0A364NZ94_9PROT</name>
<organism evidence="12 13">
    <name type="scientific">Paramagnetospirillum kuznetsovii</name>
    <dbReference type="NCBI Taxonomy" id="2053833"/>
    <lineage>
        <taxon>Bacteria</taxon>
        <taxon>Pseudomonadati</taxon>
        <taxon>Pseudomonadota</taxon>
        <taxon>Alphaproteobacteria</taxon>
        <taxon>Rhodospirillales</taxon>
        <taxon>Magnetospirillaceae</taxon>
        <taxon>Paramagnetospirillum</taxon>
    </lineage>
</organism>
<feature type="domain" description="TonB C-terminal" evidence="11">
    <location>
        <begin position="124"/>
        <end position="214"/>
    </location>
</feature>
<keyword evidence="13" id="KW-1185">Reference proteome</keyword>
<dbReference type="Proteomes" id="UP000251075">
    <property type="component" value="Unassembled WGS sequence"/>
</dbReference>
<evidence type="ECO:0000256" key="4">
    <source>
        <dbReference type="ARBA" id="ARBA00022475"/>
    </source>
</evidence>
<keyword evidence="5" id="KW-0997">Cell inner membrane</keyword>
<keyword evidence="7" id="KW-0653">Protein transport</keyword>
<dbReference type="InterPro" id="IPR037682">
    <property type="entry name" value="TonB_C"/>
</dbReference>
<gene>
    <name evidence="12" type="ORF">CU669_06730</name>
</gene>
<evidence type="ECO:0000256" key="10">
    <source>
        <dbReference type="SAM" id="MobiDB-lite"/>
    </source>
</evidence>
<dbReference type="GO" id="GO:0015031">
    <property type="term" value="P:protein transport"/>
    <property type="evidence" value="ECO:0007669"/>
    <property type="project" value="UniProtKB-KW"/>
</dbReference>
<dbReference type="InterPro" id="IPR051045">
    <property type="entry name" value="TonB-dependent_transducer"/>
</dbReference>
<dbReference type="OrthoDB" id="9792439at2"/>
<dbReference type="GO" id="GO:0055085">
    <property type="term" value="P:transmembrane transport"/>
    <property type="evidence" value="ECO:0007669"/>
    <property type="project" value="InterPro"/>
</dbReference>
<evidence type="ECO:0000256" key="7">
    <source>
        <dbReference type="ARBA" id="ARBA00022927"/>
    </source>
</evidence>
<evidence type="ECO:0000256" key="5">
    <source>
        <dbReference type="ARBA" id="ARBA00022519"/>
    </source>
</evidence>
<evidence type="ECO:0000313" key="12">
    <source>
        <dbReference type="EMBL" id="RAU22399.1"/>
    </source>
</evidence>
<evidence type="ECO:0000256" key="1">
    <source>
        <dbReference type="ARBA" id="ARBA00004383"/>
    </source>
</evidence>
<keyword evidence="4" id="KW-1003">Cell membrane</keyword>
<dbReference type="SUPFAM" id="SSF74653">
    <property type="entry name" value="TolA/TonB C-terminal domain"/>
    <property type="match status" value="1"/>
</dbReference>
<dbReference type="PANTHER" id="PTHR33446:SF2">
    <property type="entry name" value="PROTEIN TONB"/>
    <property type="match status" value="1"/>
</dbReference>
<dbReference type="InterPro" id="IPR006260">
    <property type="entry name" value="TonB/TolA_C"/>
</dbReference>
<evidence type="ECO:0000256" key="9">
    <source>
        <dbReference type="ARBA" id="ARBA00023136"/>
    </source>
</evidence>